<dbReference type="Proteomes" id="UP000220639">
    <property type="component" value="Unassembled WGS sequence"/>
</dbReference>
<dbReference type="InterPro" id="IPR011051">
    <property type="entry name" value="RmlC_Cupin_sf"/>
</dbReference>
<reference evidence="3" key="1">
    <citation type="submission" date="2017-08" db="EMBL/GenBank/DDBJ databases">
        <authorList>
            <person name="Brisse S."/>
        </authorList>
    </citation>
    <scope>NUCLEOTIDE SEQUENCE [LARGE SCALE GENOMIC DNA]</scope>
    <source>
        <strain evidence="3">06D021</strain>
    </source>
</reference>
<dbReference type="RefSeq" id="WP_004139493.1">
    <property type="nucleotide sequence ID" value="NZ_CABGYL010000004.1"/>
</dbReference>
<protein>
    <submittedName>
        <fullName evidence="1">HutD family protein</fullName>
    </submittedName>
    <submittedName>
        <fullName evidence="2">Protein Ves</fullName>
    </submittedName>
</protein>
<organism evidence="2 3">
    <name type="scientific">Klebsiella grimontii</name>
    <dbReference type="NCBI Taxonomy" id="2058152"/>
    <lineage>
        <taxon>Bacteria</taxon>
        <taxon>Pseudomonadati</taxon>
        <taxon>Pseudomonadota</taxon>
        <taxon>Gammaproteobacteria</taxon>
        <taxon>Enterobacterales</taxon>
        <taxon>Enterobacteriaceae</taxon>
        <taxon>Klebsiella/Raoultella group</taxon>
        <taxon>Klebsiella</taxon>
    </lineage>
</organism>
<dbReference type="SUPFAM" id="SSF51182">
    <property type="entry name" value="RmlC-like cupins"/>
    <property type="match status" value="1"/>
</dbReference>
<sequence length="180" mass="20021">MIFPVQFSTLPVTPWKNGRGETREIVSIASPDAPFLWRASIATLENDGPFSPFPGVDRVITLLEGQPLWLRGDDIAQRLELWQPWAFAGEWPIASEGISGRGLDFNIMTQRTRAAARVNVIAEGQRPAAEGIAWILQGSWRLADAVYQAGFGIWWQDESPGELLPQSADARLLLAEIVRR</sequence>
<reference evidence="2" key="2">
    <citation type="submission" date="2017-08" db="EMBL/GenBank/DDBJ databases">
        <authorList>
            <person name="de Groot N.N."/>
        </authorList>
    </citation>
    <scope>NUCLEOTIDE SEQUENCE [LARGE SCALE GENOMIC DNA]</scope>
    <source>
        <strain evidence="2">06D021</strain>
    </source>
</reference>
<reference evidence="1" key="4">
    <citation type="journal article" date="2021" name="Microb. Genom.">
        <title>A genomic epidemiological study shows that prevalence of antimicrobial resistance in Enterobacterales is associated with the livestock host, as well as antimicrobial usage.</title>
        <authorList>
            <person name="AbuOun M."/>
            <person name="Jones H."/>
            <person name="Stubberfield E."/>
            <person name="Gilson D."/>
            <person name="Shaw L.P."/>
            <person name="Hubbard A.T.M."/>
            <person name="Chau K.K."/>
            <person name="Sebra R."/>
            <person name="Peto T.E.A."/>
            <person name="Crook D.W."/>
            <person name="Read D.S."/>
            <person name="Gweon H.S."/>
            <person name="Walker A.S."/>
            <person name="Stoesser N."/>
            <person name="Smith R.P."/>
            <person name="Anjum M.F."/>
            <person name="On Behalf Of The Rehab Consortium."/>
        </authorList>
    </citation>
    <scope>NUCLEOTIDE SEQUENCE</scope>
    <source>
        <strain evidence="1">RHBSTW-00555</strain>
    </source>
</reference>
<dbReference type="AlphaFoldDB" id="A0A285B2V9"/>
<evidence type="ECO:0000313" key="1">
    <source>
        <dbReference type="EMBL" id="QLO52978.1"/>
    </source>
</evidence>
<accession>A0A285B2V9</accession>
<reference evidence="4" key="3">
    <citation type="submission" date="2020-06" db="EMBL/GenBank/DDBJ databases">
        <title>REHAB project genomes.</title>
        <authorList>
            <person name="Shaw L.P."/>
        </authorList>
    </citation>
    <scope>NUCLEOTIDE SEQUENCE [LARGE SCALE GENOMIC DNA]</scope>
    <source>
        <strain evidence="4">RHBSTW-00555</strain>
    </source>
</reference>
<proteinExistence type="predicted"/>
<dbReference type="Gene3D" id="2.60.120.10">
    <property type="entry name" value="Jelly Rolls"/>
    <property type="match status" value="1"/>
</dbReference>
<evidence type="ECO:0000313" key="2">
    <source>
        <dbReference type="EMBL" id="SNU35212.1"/>
    </source>
</evidence>
<dbReference type="PANTHER" id="PTHR37943">
    <property type="entry name" value="PROTEIN VES"/>
    <property type="match status" value="1"/>
</dbReference>
<dbReference type="EMBL" id="CP055315">
    <property type="protein sequence ID" value="QLO52978.1"/>
    <property type="molecule type" value="Genomic_DNA"/>
</dbReference>
<dbReference type="InterPro" id="IPR010282">
    <property type="entry name" value="Uncharacterised_HutD/Ves"/>
</dbReference>
<dbReference type="Proteomes" id="UP000510937">
    <property type="component" value="Chromosome"/>
</dbReference>
<gene>
    <name evidence="2" type="primary">ves</name>
    <name evidence="1" type="ORF">HV234_16320</name>
    <name evidence="2" type="ORF">KOSB73_240379</name>
</gene>
<name>A0A285B2V9_9ENTR</name>
<evidence type="ECO:0000313" key="4">
    <source>
        <dbReference type="Proteomes" id="UP000510937"/>
    </source>
</evidence>
<dbReference type="EMBL" id="FZTC01000017">
    <property type="protein sequence ID" value="SNU35212.1"/>
    <property type="molecule type" value="Genomic_DNA"/>
</dbReference>
<dbReference type="PANTHER" id="PTHR37943:SF1">
    <property type="entry name" value="PROTEIN VES"/>
    <property type="match status" value="1"/>
</dbReference>
<dbReference type="InterPro" id="IPR014710">
    <property type="entry name" value="RmlC-like_jellyroll"/>
</dbReference>
<evidence type="ECO:0000313" key="3">
    <source>
        <dbReference type="Proteomes" id="UP000220639"/>
    </source>
</evidence>
<dbReference type="Pfam" id="PF05962">
    <property type="entry name" value="HutD"/>
    <property type="match status" value="1"/>
</dbReference>
<dbReference type="CDD" id="cd20293">
    <property type="entry name" value="cupin_HutD_N"/>
    <property type="match status" value="1"/>
</dbReference>